<accession>A0A2R8AFC9</accession>
<protein>
    <submittedName>
        <fullName evidence="1">Uncharacterized protein</fullName>
    </submittedName>
</protein>
<evidence type="ECO:0000313" key="2">
    <source>
        <dbReference type="Proteomes" id="UP000244932"/>
    </source>
</evidence>
<sequence length="98" mass="11004">MAGVRQLFCVRARIESGAFRRKRKMTIRAAPDRGWAAEPNYDAAYCGQVRVWDVLCVSLEKRQPGGRRALPGAFGLIPGFQLKSPRRVVFDVCLVEIP</sequence>
<keyword evidence="2" id="KW-1185">Reference proteome</keyword>
<dbReference type="AlphaFoldDB" id="A0A2R8AFC9"/>
<dbReference type="Proteomes" id="UP000244932">
    <property type="component" value="Unassembled WGS sequence"/>
</dbReference>
<proteinExistence type="predicted"/>
<evidence type="ECO:0000313" key="1">
    <source>
        <dbReference type="EMBL" id="SPF30785.1"/>
    </source>
</evidence>
<gene>
    <name evidence="1" type="ORF">POI8812_03128</name>
</gene>
<reference evidence="1 2" key="1">
    <citation type="submission" date="2018-03" db="EMBL/GenBank/DDBJ databases">
        <authorList>
            <person name="Keele B.F."/>
        </authorList>
    </citation>
    <scope>NUCLEOTIDE SEQUENCE [LARGE SCALE GENOMIC DNA]</scope>
    <source>
        <strain evidence="1 2">CeCT 8812</strain>
    </source>
</reference>
<name>A0A2R8AFC9_9RHOB</name>
<organism evidence="1 2">
    <name type="scientific">Pontivivens insulae</name>
    <dbReference type="NCBI Taxonomy" id="1639689"/>
    <lineage>
        <taxon>Bacteria</taxon>
        <taxon>Pseudomonadati</taxon>
        <taxon>Pseudomonadota</taxon>
        <taxon>Alphaproteobacteria</taxon>
        <taxon>Rhodobacterales</taxon>
        <taxon>Paracoccaceae</taxon>
        <taxon>Pontivivens</taxon>
    </lineage>
</organism>
<dbReference type="EMBL" id="OMKW01000004">
    <property type="protein sequence ID" value="SPF30785.1"/>
    <property type="molecule type" value="Genomic_DNA"/>
</dbReference>